<proteinExistence type="predicted"/>
<accession>A0ACD4VT58</accession>
<dbReference type="Proteomes" id="UP001302493">
    <property type="component" value="Chromosome"/>
</dbReference>
<protein>
    <submittedName>
        <fullName evidence="1">DUF805 domain-containing protein</fullName>
    </submittedName>
</protein>
<name>A0ACD4VT58_9CAUL</name>
<dbReference type="EMBL" id="CP119180">
    <property type="protein sequence ID" value="WOB79680.1"/>
    <property type="molecule type" value="Genomic_DNA"/>
</dbReference>
<reference evidence="1" key="1">
    <citation type="submission" date="2023-03" db="EMBL/GenBank/DDBJ databases">
        <title>Genome sequence of Brevundimonas nasdae SJTX8.</title>
        <authorList>
            <person name="Liang R."/>
        </authorList>
    </citation>
    <scope>NUCLEOTIDE SEQUENCE</scope>
    <source>
        <strain evidence="1">X8</strain>
    </source>
</reference>
<gene>
    <name evidence="1" type="ORF">PZA08_05795</name>
</gene>
<evidence type="ECO:0000313" key="1">
    <source>
        <dbReference type="EMBL" id="WOB79680.1"/>
    </source>
</evidence>
<keyword evidence="2" id="KW-1185">Reference proteome</keyword>
<sequence>MRGEILSYDPMTGEGLISGDDLQRYVFTSAAAGLEPGRRVDFVADGEHAKQVIALSFNGFSTATTSSKSVTTSPISWKNHFFSCKGRINRVHFSVVVLVLFGLQAPLWLELLPVVWHLKALVAGICLWPYLTVSAKRLHDLNRSGALAIMPVALSILLSQTAIVVWLITSIWLYLASFGNAYDQASQIWEHSKTVARWLIGSAILIQLAFIAWLSLVSGSAAANRFGPPPRNQSGNILGPGPGKGLVRITNTSGSASLTFSGCWDCTGRRCCRRAGSGASHGDLSAR</sequence>
<evidence type="ECO:0000313" key="2">
    <source>
        <dbReference type="Proteomes" id="UP001302493"/>
    </source>
</evidence>
<organism evidence="1 2">
    <name type="scientific">Brevundimonas nasdae</name>
    <dbReference type="NCBI Taxonomy" id="172043"/>
    <lineage>
        <taxon>Bacteria</taxon>
        <taxon>Pseudomonadati</taxon>
        <taxon>Pseudomonadota</taxon>
        <taxon>Alphaproteobacteria</taxon>
        <taxon>Caulobacterales</taxon>
        <taxon>Caulobacteraceae</taxon>
        <taxon>Brevundimonas</taxon>
    </lineage>
</organism>